<accession>A0A326UE60</accession>
<comment type="caution">
    <text evidence="1">The sequence shown here is derived from an EMBL/GenBank/DDBJ whole genome shotgun (WGS) entry which is preliminary data.</text>
</comment>
<reference evidence="1 2" key="1">
    <citation type="submission" date="2018-06" db="EMBL/GenBank/DDBJ databases">
        <title>Genomic Encyclopedia of Archaeal and Bacterial Type Strains, Phase II (KMG-II): from individual species to whole genera.</title>
        <authorList>
            <person name="Goeker M."/>
        </authorList>
    </citation>
    <scope>NUCLEOTIDE SEQUENCE [LARGE SCALE GENOMIC DNA]</scope>
    <source>
        <strain evidence="1 2">ATCC BAA-1881</strain>
    </source>
</reference>
<dbReference type="AlphaFoldDB" id="A0A326UE60"/>
<name>A0A326UE60_THEHA</name>
<organism evidence="1 2">
    <name type="scientific">Thermosporothrix hazakensis</name>
    <dbReference type="NCBI Taxonomy" id="644383"/>
    <lineage>
        <taxon>Bacteria</taxon>
        <taxon>Bacillati</taxon>
        <taxon>Chloroflexota</taxon>
        <taxon>Ktedonobacteria</taxon>
        <taxon>Ktedonobacterales</taxon>
        <taxon>Thermosporotrichaceae</taxon>
        <taxon>Thermosporothrix</taxon>
    </lineage>
</organism>
<evidence type="ECO:0000313" key="2">
    <source>
        <dbReference type="Proteomes" id="UP000248806"/>
    </source>
</evidence>
<dbReference type="Proteomes" id="UP000248806">
    <property type="component" value="Unassembled WGS sequence"/>
</dbReference>
<dbReference type="EMBL" id="QKUF01000001">
    <property type="protein sequence ID" value="PZW36576.1"/>
    <property type="molecule type" value="Genomic_DNA"/>
</dbReference>
<gene>
    <name evidence="1" type="ORF">EI42_00754</name>
</gene>
<evidence type="ECO:0000313" key="1">
    <source>
        <dbReference type="EMBL" id="PZW36576.1"/>
    </source>
</evidence>
<sequence>MLLLDACQTTQRFRLKEKEQLACTLLIGQAETQRWQPVIHNQTRLETRKGMIQPKRDNLLNKEPRYIVEEFAFRRHTYCKQRFRQMPLNHASKRSGSRS</sequence>
<proteinExistence type="predicted"/>
<protein>
    <submittedName>
        <fullName evidence="1">Uncharacterized protein</fullName>
    </submittedName>
</protein>
<keyword evidence="2" id="KW-1185">Reference proteome</keyword>